<sequence>MESVLSNACTIKIQNFEGPLDLLFHLIEKNKIDIYDIPIDEITDQYMDYLFKMQEMDLEIASEFLVMAATLLHIKSKLLLPNPKKEEGEEQVDPREELILRLAEYRKYKKFSEILRAREEEYRKIYYKPPEEIDIKEEDQPIELSYDELTRVYIELMERNEKKRNKNTKNMTQILQREKVSLKSKIREVVRTLLNRTFFKFSDVFSAKTKSKLEIVTGFLAILELAKLKKLIIKQNKNFSEIFVYRREGTDLEDINDEKIAAEN</sequence>
<gene>
    <name evidence="3 4" type="primary">scpA</name>
    <name evidence="5" type="ORF">B9R14_12540</name>
    <name evidence="4" type="ORF">HVS_08375</name>
</gene>
<dbReference type="GO" id="GO:0051301">
    <property type="term" value="P:cell division"/>
    <property type="evidence" value="ECO:0007669"/>
    <property type="project" value="UniProtKB-KW"/>
</dbReference>
<dbReference type="RefSeq" id="WP_101301105.1">
    <property type="nucleotide sequence ID" value="NZ_CP025197.1"/>
</dbReference>
<evidence type="ECO:0000313" key="6">
    <source>
        <dbReference type="Proteomes" id="UP000233534"/>
    </source>
</evidence>
<evidence type="ECO:0000313" key="5">
    <source>
        <dbReference type="EMBL" id="PQQ67493.1"/>
    </source>
</evidence>
<dbReference type="Gene3D" id="6.10.250.2410">
    <property type="match status" value="1"/>
</dbReference>
<keyword evidence="3" id="KW-0132">Cell division</keyword>
<dbReference type="GO" id="GO:0006260">
    <property type="term" value="P:DNA replication"/>
    <property type="evidence" value="ECO:0007669"/>
    <property type="project" value="UniProtKB-UniRule"/>
</dbReference>
<evidence type="ECO:0000313" key="7">
    <source>
        <dbReference type="Proteomes" id="UP000239720"/>
    </source>
</evidence>
<dbReference type="InterPro" id="IPR023093">
    <property type="entry name" value="ScpA-like_C"/>
</dbReference>
<keyword evidence="3" id="KW-0131">Cell cycle</keyword>
<comment type="subcellular location">
    <subcellularLocation>
        <location evidence="3">Cytoplasm</location>
    </subcellularLocation>
    <text evidence="3">Associated with two foci at the outer edges of the nucleoid region in young cells, and at four foci within both cell halves in older cells.</text>
</comment>
<dbReference type="HAMAP" id="MF_01805">
    <property type="entry name" value="ScpA"/>
    <property type="match status" value="1"/>
</dbReference>
<keyword evidence="1 3" id="KW-0159">Chromosome partition</keyword>
<dbReference type="GO" id="GO:0007059">
    <property type="term" value="P:chromosome segregation"/>
    <property type="evidence" value="ECO:0007669"/>
    <property type="project" value="UniProtKB-UniRule"/>
</dbReference>
<dbReference type="Pfam" id="PF02616">
    <property type="entry name" value="SMC_ScpA"/>
    <property type="match status" value="1"/>
</dbReference>
<dbReference type="KEGG" id="hsc:HVS_08375"/>
<evidence type="ECO:0000256" key="2">
    <source>
        <dbReference type="ARBA" id="ARBA00044777"/>
    </source>
</evidence>
<keyword evidence="6" id="KW-1185">Reference proteome</keyword>
<organism evidence="4 6">
    <name type="scientific">Acetivibrio saccincola</name>
    <dbReference type="NCBI Taxonomy" id="1677857"/>
    <lineage>
        <taxon>Bacteria</taxon>
        <taxon>Bacillati</taxon>
        <taxon>Bacillota</taxon>
        <taxon>Clostridia</taxon>
        <taxon>Eubacteriales</taxon>
        <taxon>Oscillospiraceae</taxon>
        <taxon>Acetivibrio</taxon>
    </lineage>
</organism>
<dbReference type="Gene3D" id="1.10.10.580">
    <property type="entry name" value="Structural maintenance of chromosome 1. Chain E"/>
    <property type="match status" value="1"/>
</dbReference>
<protein>
    <recommendedName>
        <fullName evidence="2 3">Segregation and condensation protein A</fullName>
    </recommendedName>
</protein>
<dbReference type="EMBL" id="NEMB01000003">
    <property type="protein sequence ID" value="PQQ67493.1"/>
    <property type="molecule type" value="Genomic_DNA"/>
</dbReference>
<dbReference type="PANTHER" id="PTHR33969:SF2">
    <property type="entry name" value="SEGREGATION AND CONDENSATION PROTEIN A"/>
    <property type="match status" value="1"/>
</dbReference>
<reference evidence="5 7" key="2">
    <citation type="journal article" date="2018" name="Syst. Appl. Microbiol.">
        <title>Characterization and high-quality draft genome sequence of Herbivorax saccincola A7, an anaerobic, alkaliphilic, thermophilic, cellulolytic, and xylanolytic bacterium.</title>
        <authorList>
            <person name="Aikawa S."/>
            <person name="Baramee S."/>
            <person name="Sermsathanaswadi J."/>
            <person name="Thianheng P."/>
            <person name="Tachaapaikoon C."/>
            <person name="Shikata A."/>
            <person name="Waeonukul R."/>
            <person name="Pason P."/>
            <person name="Ratanakhanokchai K."/>
            <person name="Kosugi A."/>
        </authorList>
    </citation>
    <scope>NUCLEOTIDE SEQUENCE [LARGE SCALE GENOMIC DNA]</scope>
    <source>
        <strain evidence="5 7">A7</strain>
    </source>
</reference>
<evidence type="ECO:0000313" key="4">
    <source>
        <dbReference type="EMBL" id="AUG57583.1"/>
    </source>
</evidence>
<comment type="similarity">
    <text evidence="3">Belongs to the ScpA family.</text>
</comment>
<keyword evidence="3" id="KW-0963">Cytoplasm</keyword>
<evidence type="ECO:0000256" key="1">
    <source>
        <dbReference type="ARBA" id="ARBA00022829"/>
    </source>
</evidence>
<comment type="subunit">
    <text evidence="3">Component of a cohesin-like complex composed of ScpA, ScpB and the Smc homodimer, in which ScpA and ScpB bind to the head domain of Smc. The presence of the three proteins is required for the association of the complex with DNA.</text>
</comment>
<evidence type="ECO:0000256" key="3">
    <source>
        <dbReference type="HAMAP-Rule" id="MF_01805"/>
    </source>
</evidence>
<dbReference type="PANTHER" id="PTHR33969">
    <property type="entry name" value="SEGREGATION AND CONDENSATION PROTEIN A"/>
    <property type="match status" value="1"/>
</dbReference>
<dbReference type="OrthoDB" id="9811016at2"/>
<reference evidence="4 6" key="1">
    <citation type="submission" date="2017-12" db="EMBL/GenBank/DDBJ databases">
        <title>Complete genome sequence of Herbivorax saccincola GGR1, a novel Cellulosome-producing hydrolytic bacterium in a thermophilic biogas plant, established by Illumina and Nanopore MinION sequencing.</title>
        <authorList>
            <person name="Pechtl A."/>
            <person name="Ruckert C."/>
            <person name="Koeck D.E."/>
            <person name="Maus I."/>
            <person name="Winkler A."/>
            <person name="Kalinowski J."/>
            <person name="Puhler A."/>
            <person name="Schwarz W.W."/>
            <person name="Zverlov V.V."/>
            <person name="Schluter A."/>
            <person name="Liebl W."/>
        </authorList>
    </citation>
    <scope>NUCLEOTIDE SEQUENCE [LARGE SCALE GENOMIC DNA]</scope>
    <source>
        <strain evidence="4">GGR1</strain>
        <strain evidence="6">SR1</strain>
    </source>
</reference>
<accession>A0A2K9EI12</accession>
<comment type="function">
    <text evidence="3">Participates in chromosomal partition during cell division. May act via the formation of a condensin-like complex containing Smc and ScpB that pull DNA away from mid-cell into both cell halves.</text>
</comment>
<proteinExistence type="inferred from homology"/>
<dbReference type="InterPro" id="IPR003768">
    <property type="entry name" value="ScpA"/>
</dbReference>
<dbReference type="EMBL" id="CP025197">
    <property type="protein sequence ID" value="AUG57583.1"/>
    <property type="molecule type" value="Genomic_DNA"/>
</dbReference>
<dbReference type="AlphaFoldDB" id="A0A2K9EI12"/>
<name>A0A2K9EI12_9FIRM</name>
<dbReference type="Proteomes" id="UP000233534">
    <property type="component" value="Chromosome"/>
</dbReference>
<dbReference type="GO" id="GO:0005737">
    <property type="term" value="C:cytoplasm"/>
    <property type="evidence" value="ECO:0007669"/>
    <property type="project" value="UniProtKB-SubCell"/>
</dbReference>
<dbReference type="Proteomes" id="UP000239720">
    <property type="component" value="Unassembled WGS sequence"/>
</dbReference>